<sequence length="312" mass="34121">MTIVIINAKSRALLEGRLPEGIEPRWFESEEQLLELAPLAQVAWLDPVAPAVAAKFIAAADRLVWYMALSSGVDWLPLSLLAERGIQLTNGSGIHAQSVAEYAVMGMLTVAKGWREVVRAQDRHEWLAQPPGKRELLDSKVLVVGAGEIGGRIAEILRVFGADVTGVRRRPGPGDLGADDWRAELGRFDWVIAVVPSTPETQRMFAEPEFAAMKPGAVFVNFARGTVIEQDALLAAIDSGHLGGAFLDVTEPEPLPADHPLWSRENIHISMHLSGRAQDTLFERGSSRFLSNLRRFASGEPLEHLVDLAQGY</sequence>
<comment type="caution">
    <text evidence="6">The sequence shown here is derived from an EMBL/GenBank/DDBJ whole genome shotgun (WGS) entry which is preliminary data.</text>
</comment>
<dbReference type="InterPro" id="IPR006140">
    <property type="entry name" value="D-isomer_DH_NAD-bd"/>
</dbReference>
<comment type="similarity">
    <text evidence="3">Belongs to the D-isomer specific 2-hydroxyacid dehydrogenase family.</text>
</comment>
<dbReference type="InterPro" id="IPR006139">
    <property type="entry name" value="D-isomer_2_OHA_DH_cat_dom"/>
</dbReference>
<dbReference type="Proteomes" id="UP000249082">
    <property type="component" value="Unassembled WGS sequence"/>
</dbReference>
<evidence type="ECO:0000256" key="2">
    <source>
        <dbReference type="ARBA" id="ARBA00023027"/>
    </source>
</evidence>
<evidence type="ECO:0000313" key="6">
    <source>
        <dbReference type="EMBL" id="PZQ55059.1"/>
    </source>
</evidence>
<gene>
    <name evidence="6" type="ORF">DI555_10365</name>
</gene>
<feature type="domain" description="D-isomer specific 2-hydroxyacid dehydrogenase NAD-binding" evidence="5">
    <location>
        <begin position="105"/>
        <end position="273"/>
    </location>
</feature>
<dbReference type="AlphaFoldDB" id="A0A2W5NSM5"/>
<protein>
    <submittedName>
        <fullName evidence="6">D-2-hydroxyacid dehydrogenase</fullName>
    </submittedName>
</protein>
<dbReference type="InterPro" id="IPR036291">
    <property type="entry name" value="NAD(P)-bd_dom_sf"/>
</dbReference>
<dbReference type="EMBL" id="QFPX01000007">
    <property type="protein sequence ID" value="PZQ55059.1"/>
    <property type="molecule type" value="Genomic_DNA"/>
</dbReference>
<dbReference type="Pfam" id="PF00389">
    <property type="entry name" value="2-Hacid_dh"/>
    <property type="match status" value="1"/>
</dbReference>
<evidence type="ECO:0000259" key="4">
    <source>
        <dbReference type="Pfam" id="PF00389"/>
    </source>
</evidence>
<feature type="domain" description="D-isomer specific 2-hydroxyacid dehydrogenase catalytic" evidence="4">
    <location>
        <begin position="27"/>
        <end position="306"/>
    </location>
</feature>
<evidence type="ECO:0000313" key="7">
    <source>
        <dbReference type="Proteomes" id="UP000249082"/>
    </source>
</evidence>
<dbReference type="GO" id="GO:0016616">
    <property type="term" value="F:oxidoreductase activity, acting on the CH-OH group of donors, NAD or NADP as acceptor"/>
    <property type="evidence" value="ECO:0007669"/>
    <property type="project" value="InterPro"/>
</dbReference>
<dbReference type="CDD" id="cd05300">
    <property type="entry name" value="2-Hacid_dh_1"/>
    <property type="match status" value="1"/>
</dbReference>
<accession>A0A2W5NSM5</accession>
<organism evidence="6 7">
    <name type="scientific">Novosphingobium pentaromativorans</name>
    <dbReference type="NCBI Taxonomy" id="205844"/>
    <lineage>
        <taxon>Bacteria</taxon>
        <taxon>Pseudomonadati</taxon>
        <taxon>Pseudomonadota</taxon>
        <taxon>Alphaproteobacteria</taxon>
        <taxon>Sphingomonadales</taxon>
        <taxon>Sphingomonadaceae</taxon>
        <taxon>Novosphingobium</taxon>
    </lineage>
</organism>
<proteinExistence type="inferred from homology"/>
<dbReference type="PANTHER" id="PTHR43333">
    <property type="entry name" value="2-HACID_DH_C DOMAIN-CONTAINING PROTEIN"/>
    <property type="match status" value="1"/>
</dbReference>
<dbReference type="SUPFAM" id="SSF52283">
    <property type="entry name" value="Formate/glycerate dehydrogenase catalytic domain-like"/>
    <property type="match status" value="1"/>
</dbReference>
<evidence type="ECO:0000259" key="5">
    <source>
        <dbReference type="Pfam" id="PF02826"/>
    </source>
</evidence>
<dbReference type="PANTHER" id="PTHR43333:SF1">
    <property type="entry name" value="D-ISOMER SPECIFIC 2-HYDROXYACID DEHYDROGENASE NAD-BINDING DOMAIN-CONTAINING PROTEIN"/>
    <property type="match status" value="1"/>
</dbReference>
<dbReference type="PROSITE" id="PS00671">
    <property type="entry name" value="D_2_HYDROXYACID_DH_3"/>
    <property type="match status" value="1"/>
</dbReference>
<evidence type="ECO:0000256" key="1">
    <source>
        <dbReference type="ARBA" id="ARBA00023002"/>
    </source>
</evidence>
<dbReference type="Gene3D" id="3.40.50.720">
    <property type="entry name" value="NAD(P)-binding Rossmann-like Domain"/>
    <property type="match status" value="2"/>
</dbReference>
<dbReference type="SUPFAM" id="SSF51735">
    <property type="entry name" value="NAD(P)-binding Rossmann-fold domains"/>
    <property type="match status" value="1"/>
</dbReference>
<dbReference type="InterPro" id="IPR029753">
    <property type="entry name" value="D-isomer_DH_CS"/>
</dbReference>
<dbReference type="Pfam" id="PF02826">
    <property type="entry name" value="2-Hacid_dh_C"/>
    <property type="match status" value="1"/>
</dbReference>
<keyword evidence="1 3" id="KW-0560">Oxidoreductase</keyword>
<dbReference type="GO" id="GO:0051287">
    <property type="term" value="F:NAD binding"/>
    <property type="evidence" value="ECO:0007669"/>
    <property type="project" value="InterPro"/>
</dbReference>
<name>A0A2W5NSM5_9SPHN</name>
<keyword evidence="2" id="KW-0520">NAD</keyword>
<evidence type="ECO:0000256" key="3">
    <source>
        <dbReference type="RuleBase" id="RU003719"/>
    </source>
</evidence>
<reference evidence="6 7" key="1">
    <citation type="submission" date="2017-08" db="EMBL/GenBank/DDBJ databases">
        <title>Infants hospitalized years apart are colonized by the same room-sourced microbial strains.</title>
        <authorList>
            <person name="Brooks B."/>
            <person name="Olm M.R."/>
            <person name="Firek B.A."/>
            <person name="Baker R."/>
            <person name="Thomas B.C."/>
            <person name="Morowitz M.J."/>
            <person name="Banfield J.F."/>
        </authorList>
    </citation>
    <scope>NUCLEOTIDE SEQUENCE [LARGE SCALE GENOMIC DNA]</scope>
    <source>
        <strain evidence="6">S2_005_002_R2_33</strain>
    </source>
</reference>